<dbReference type="Proteomes" id="UP000219193">
    <property type="component" value="Unassembled WGS sequence"/>
</dbReference>
<protein>
    <recommendedName>
        <fullName evidence="2 4">peptidylprolyl isomerase</fullName>
        <ecNumber evidence="2 4">5.2.1.8</ecNumber>
    </recommendedName>
</protein>
<evidence type="ECO:0000259" key="6">
    <source>
        <dbReference type="PROSITE" id="PS50059"/>
    </source>
</evidence>
<comment type="catalytic activity">
    <reaction evidence="1 4">
        <text>[protein]-peptidylproline (omega=180) = [protein]-peptidylproline (omega=0)</text>
        <dbReference type="Rhea" id="RHEA:16237"/>
        <dbReference type="Rhea" id="RHEA-COMP:10747"/>
        <dbReference type="Rhea" id="RHEA-COMP:10748"/>
        <dbReference type="ChEBI" id="CHEBI:83833"/>
        <dbReference type="ChEBI" id="CHEBI:83834"/>
        <dbReference type="EC" id="5.2.1.8"/>
    </reaction>
</comment>
<evidence type="ECO:0000256" key="2">
    <source>
        <dbReference type="ARBA" id="ARBA00013194"/>
    </source>
</evidence>
<gene>
    <name evidence="7" type="ORF">SAMN06296241_0016</name>
</gene>
<evidence type="ECO:0000256" key="4">
    <source>
        <dbReference type="PROSITE-ProRule" id="PRU00277"/>
    </source>
</evidence>
<dbReference type="OrthoDB" id="1424215at2"/>
<dbReference type="Gene3D" id="3.10.50.40">
    <property type="match status" value="1"/>
</dbReference>
<dbReference type="EMBL" id="OCMF01000001">
    <property type="protein sequence ID" value="SOC78509.1"/>
    <property type="molecule type" value="Genomic_DNA"/>
</dbReference>
<dbReference type="InterPro" id="IPR001179">
    <property type="entry name" value="PPIase_FKBP_dom"/>
</dbReference>
<feature type="region of interest" description="Disordered" evidence="5">
    <location>
        <begin position="278"/>
        <end position="301"/>
    </location>
</feature>
<reference evidence="8" key="1">
    <citation type="submission" date="2017-09" db="EMBL/GenBank/DDBJ databases">
        <authorList>
            <person name="Varghese N."/>
            <person name="Submissions S."/>
        </authorList>
    </citation>
    <scope>NUCLEOTIDE SEQUENCE [LARGE SCALE GENOMIC DNA]</scope>
    <source>
        <strain evidence="8">CGMCC 1.12641</strain>
    </source>
</reference>
<keyword evidence="4" id="KW-0413">Isomerase</keyword>
<dbReference type="RefSeq" id="WP_097054328.1">
    <property type="nucleotide sequence ID" value="NZ_OCMF01000001.1"/>
</dbReference>
<keyword evidence="8" id="KW-1185">Reference proteome</keyword>
<organism evidence="7 8">
    <name type="scientific">Salinimicrobium sediminis</name>
    <dbReference type="NCBI Taxonomy" id="1343891"/>
    <lineage>
        <taxon>Bacteria</taxon>
        <taxon>Pseudomonadati</taxon>
        <taxon>Bacteroidota</taxon>
        <taxon>Flavobacteriia</taxon>
        <taxon>Flavobacteriales</taxon>
        <taxon>Flavobacteriaceae</taxon>
        <taxon>Salinimicrobium</taxon>
    </lineage>
</organism>
<dbReference type="InterPro" id="IPR046357">
    <property type="entry name" value="PPIase_dom_sf"/>
</dbReference>
<keyword evidence="3 4" id="KW-0697">Rotamase</keyword>
<feature type="region of interest" description="Disordered" evidence="5">
    <location>
        <begin position="23"/>
        <end position="42"/>
    </location>
</feature>
<dbReference type="SUPFAM" id="SSF54534">
    <property type="entry name" value="FKBP-like"/>
    <property type="match status" value="1"/>
</dbReference>
<feature type="compositionally biased region" description="Acidic residues" evidence="5">
    <location>
        <begin position="288"/>
        <end position="301"/>
    </location>
</feature>
<sequence length="301" mass="33764">MNLKKFLFLPVLAAAFLISCDKDDDGSAEPEPPRDRGEQETADQAALDAYLETHFYNYEDFENPPADFNYQIEIDTINAANADKTPLSQSPLLEAKTYTFEDVEYTIYLLKVREGAEDQYQPKFSDSTFVSYRGSLLNRRMFDASVNPVWFDLTRTIPGFSQSLSEFRGASGFEVQPDNTINWNNDYGIGAVFLPSGLGYFNTPQASIPSYSPLVFTFRLYGANEADHDNDGIPSWMEDLDEDEQVNNDDTDGNLVPNYMDADDDGDFVPTKEEIVINEDGSLTFPDTDGDGTPDYLDSDS</sequence>
<dbReference type="PROSITE" id="PS50059">
    <property type="entry name" value="FKBP_PPIASE"/>
    <property type="match status" value="1"/>
</dbReference>
<feature type="domain" description="PPIase FKBP-type" evidence="6">
    <location>
        <begin position="125"/>
        <end position="224"/>
    </location>
</feature>
<evidence type="ECO:0000313" key="7">
    <source>
        <dbReference type="EMBL" id="SOC78509.1"/>
    </source>
</evidence>
<dbReference type="PROSITE" id="PS51257">
    <property type="entry name" value="PROKAR_LIPOPROTEIN"/>
    <property type="match status" value="1"/>
</dbReference>
<proteinExistence type="predicted"/>
<accession>A0A285X2B2</accession>
<name>A0A285X2B2_9FLAO</name>
<evidence type="ECO:0000313" key="8">
    <source>
        <dbReference type="Proteomes" id="UP000219193"/>
    </source>
</evidence>
<evidence type="ECO:0000256" key="5">
    <source>
        <dbReference type="SAM" id="MobiDB-lite"/>
    </source>
</evidence>
<evidence type="ECO:0000256" key="1">
    <source>
        <dbReference type="ARBA" id="ARBA00000971"/>
    </source>
</evidence>
<evidence type="ECO:0000256" key="3">
    <source>
        <dbReference type="ARBA" id="ARBA00023110"/>
    </source>
</evidence>
<dbReference type="GO" id="GO:0003755">
    <property type="term" value="F:peptidyl-prolyl cis-trans isomerase activity"/>
    <property type="evidence" value="ECO:0007669"/>
    <property type="project" value="UniProtKB-KW"/>
</dbReference>
<dbReference type="EC" id="5.2.1.8" evidence="2 4"/>
<dbReference type="AlphaFoldDB" id="A0A285X2B2"/>